<organism evidence="4 5">
    <name type="scientific">Armadillidium nasatum</name>
    <dbReference type="NCBI Taxonomy" id="96803"/>
    <lineage>
        <taxon>Eukaryota</taxon>
        <taxon>Metazoa</taxon>
        <taxon>Ecdysozoa</taxon>
        <taxon>Arthropoda</taxon>
        <taxon>Crustacea</taxon>
        <taxon>Multicrustacea</taxon>
        <taxon>Malacostraca</taxon>
        <taxon>Eumalacostraca</taxon>
        <taxon>Peracarida</taxon>
        <taxon>Isopoda</taxon>
        <taxon>Oniscidea</taxon>
        <taxon>Crinocheta</taxon>
        <taxon>Armadillidiidae</taxon>
        <taxon>Armadillidium</taxon>
    </lineage>
</organism>
<dbReference type="GO" id="GO:0016579">
    <property type="term" value="P:protein deubiquitination"/>
    <property type="evidence" value="ECO:0007669"/>
    <property type="project" value="InterPro"/>
</dbReference>
<feature type="compositionally biased region" description="Polar residues" evidence="2">
    <location>
        <begin position="55"/>
        <end position="77"/>
    </location>
</feature>
<dbReference type="InterPro" id="IPR050164">
    <property type="entry name" value="Peptidase_C19"/>
</dbReference>
<feature type="compositionally biased region" description="Polar residues" evidence="2">
    <location>
        <begin position="7"/>
        <end position="29"/>
    </location>
</feature>
<evidence type="ECO:0000259" key="3">
    <source>
        <dbReference type="PROSITE" id="PS50235"/>
    </source>
</evidence>
<feature type="domain" description="USP" evidence="3">
    <location>
        <begin position="104"/>
        <end position="525"/>
    </location>
</feature>
<dbReference type="PANTHER" id="PTHR24006">
    <property type="entry name" value="UBIQUITIN CARBOXYL-TERMINAL HYDROLASE"/>
    <property type="match status" value="1"/>
</dbReference>
<dbReference type="PANTHER" id="PTHR24006:SF905">
    <property type="entry name" value="UBIQUITIN CARBOXYL-TERMINAL HYDROLASE 1"/>
    <property type="match status" value="1"/>
</dbReference>
<feature type="region of interest" description="Disordered" evidence="2">
    <location>
        <begin position="1"/>
        <end position="77"/>
    </location>
</feature>
<sequence length="525" mass="59481">MAAIDKTASNSIRMKSSRLSLKAQKNLSDISPAPVPRSSHRIRSSSAEFDEKVKTNSASKRGQAGSPTVSQLNQSQSNVVEHKEEIHYSLFNGFNSSGRVHGICPLANLGNTCFLNSVLYALRFLPGFVHDLHHMYSYLQISSNQNVTSSLSQRMNFLSELHNVFTLLKNEECNISEGKKIPALHPLQFLESLRSVNPQFEGNKQQDAHELLHCLLDQLFNLPQDYVKNENSIEESLKPPKSKKRKRNMKILKDLNSPKIFDIVGSKFVGQMSLETRCVECEQINRREENFLEVCVPVKTKSDLDDDEELSDTDILLTALCTEEGLVGSNKYWCDFCHHHNEAERSVHYRQLPRNLLIHVKRFSSYSRTFATKCCDAMPAPFQLPCFCYECLHQDKEHKKGQNGFKFENAEHEEDLSASHLPYFLTAFVCHLGATISSGHYISFVYVNSRSLSSCLEKQLETEENISKNNFECSFLRCCSSHLDRLLSSGICNGKDGFSVPIPSEGVWLECDDDKIKVVSFAEDT</sequence>
<dbReference type="InterPro" id="IPR028889">
    <property type="entry name" value="USP"/>
</dbReference>
<dbReference type="SUPFAM" id="SSF54001">
    <property type="entry name" value="Cysteine proteinases"/>
    <property type="match status" value="1"/>
</dbReference>
<gene>
    <name evidence="4" type="ORF">Anas_10130</name>
</gene>
<dbReference type="PROSITE" id="PS00973">
    <property type="entry name" value="USP_2"/>
    <property type="match status" value="1"/>
</dbReference>
<evidence type="ECO:0000256" key="1">
    <source>
        <dbReference type="ARBA" id="ARBA00009085"/>
    </source>
</evidence>
<dbReference type="GO" id="GO:0005829">
    <property type="term" value="C:cytosol"/>
    <property type="evidence" value="ECO:0007669"/>
    <property type="project" value="TreeGrafter"/>
</dbReference>
<evidence type="ECO:0000313" key="5">
    <source>
        <dbReference type="Proteomes" id="UP000326759"/>
    </source>
</evidence>
<dbReference type="PROSITE" id="PS50235">
    <property type="entry name" value="USP_3"/>
    <property type="match status" value="1"/>
</dbReference>
<dbReference type="InterPro" id="IPR018200">
    <property type="entry name" value="USP_CS"/>
</dbReference>
<comment type="similarity">
    <text evidence="1">Belongs to the peptidase C19 family.</text>
</comment>
<dbReference type="Proteomes" id="UP000326759">
    <property type="component" value="Unassembled WGS sequence"/>
</dbReference>
<dbReference type="Pfam" id="PF00443">
    <property type="entry name" value="UCH"/>
    <property type="match status" value="1"/>
</dbReference>
<protein>
    <submittedName>
        <fullName evidence="4">Ubiquitin carboxyl-terminal hydrolase 46</fullName>
    </submittedName>
</protein>
<proteinExistence type="inferred from homology"/>
<dbReference type="Gene3D" id="3.90.70.10">
    <property type="entry name" value="Cysteine proteinases"/>
    <property type="match status" value="1"/>
</dbReference>
<reference evidence="4 5" key="1">
    <citation type="journal article" date="2019" name="PLoS Biol.">
        <title>Sex chromosomes control vertical transmission of feminizing Wolbachia symbionts in an isopod.</title>
        <authorList>
            <person name="Becking T."/>
            <person name="Chebbi M.A."/>
            <person name="Giraud I."/>
            <person name="Moumen B."/>
            <person name="Laverre T."/>
            <person name="Caubet Y."/>
            <person name="Peccoud J."/>
            <person name="Gilbert C."/>
            <person name="Cordaux R."/>
        </authorList>
    </citation>
    <scope>NUCLEOTIDE SEQUENCE [LARGE SCALE GENOMIC DNA]</scope>
    <source>
        <strain evidence="4">ANa2</strain>
        <tissue evidence="4">Whole body excluding digestive tract and cuticle</tissue>
    </source>
</reference>
<evidence type="ECO:0000256" key="2">
    <source>
        <dbReference type="SAM" id="MobiDB-lite"/>
    </source>
</evidence>
<dbReference type="InterPro" id="IPR038765">
    <property type="entry name" value="Papain-like_cys_pep_sf"/>
</dbReference>
<comment type="caution">
    <text evidence="4">The sequence shown here is derived from an EMBL/GenBank/DDBJ whole genome shotgun (WGS) entry which is preliminary data.</text>
</comment>
<dbReference type="OrthoDB" id="10062454at2759"/>
<dbReference type="InterPro" id="IPR001394">
    <property type="entry name" value="Peptidase_C19_UCH"/>
</dbReference>
<dbReference type="EMBL" id="SEYY01022974">
    <property type="protein sequence ID" value="KAB7495157.1"/>
    <property type="molecule type" value="Genomic_DNA"/>
</dbReference>
<keyword evidence="4" id="KW-0378">Hydrolase</keyword>
<dbReference type="GO" id="GO:0005634">
    <property type="term" value="C:nucleus"/>
    <property type="evidence" value="ECO:0007669"/>
    <property type="project" value="TreeGrafter"/>
</dbReference>
<name>A0A5N5SMH7_9CRUS</name>
<keyword evidence="5" id="KW-1185">Reference proteome</keyword>
<evidence type="ECO:0000313" key="4">
    <source>
        <dbReference type="EMBL" id="KAB7495157.1"/>
    </source>
</evidence>
<accession>A0A5N5SMH7</accession>
<dbReference type="AlphaFoldDB" id="A0A5N5SMH7"/>
<dbReference type="GO" id="GO:0004843">
    <property type="term" value="F:cysteine-type deubiquitinase activity"/>
    <property type="evidence" value="ECO:0007669"/>
    <property type="project" value="InterPro"/>
</dbReference>